<dbReference type="InterPro" id="IPR027417">
    <property type="entry name" value="P-loop_NTPase"/>
</dbReference>
<dbReference type="GO" id="GO:0005634">
    <property type="term" value="C:nucleus"/>
    <property type="evidence" value="ECO:0007669"/>
    <property type="project" value="UniProtKB-SubCell"/>
</dbReference>
<keyword evidence="7" id="KW-0542">Nucleomorph</keyword>
<gene>
    <name evidence="7" type="primary">fet5</name>
</gene>
<evidence type="ECO:0000256" key="6">
    <source>
        <dbReference type="RuleBase" id="RU365059"/>
    </source>
</evidence>
<evidence type="ECO:0000256" key="1">
    <source>
        <dbReference type="ARBA" id="ARBA00004229"/>
    </source>
</evidence>
<evidence type="ECO:0000256" key="3">
    <source>
        <dbReference type="ARBA" id="ARBA00022741"/>
    </source>
</evidence>
<dbReference type="GO" id="GO:0005525">
    <property type="term" value="F:GTP binding"/>
    <property type="evidence" value="ECO:0007669"/>
    <property type="project" value="UniProtKB-KW"/>
</dbReference>
<keyword evidence="5 6" id="KW-0342">GTP-binding</keyword>
<dbReference type="PIR" id="C90087">
    <property type="entry name" value="C90087"/>
</dbReference>
<dbReference type="PANTHER" id="PTHR21231:SF8">
    <property type="entry name" value="GPN-LOOP GTPASE 1"/>
    <property type="match status" value="1"/>
</dbReference>
<evidence type="ECO:0000256" key="5">
    <source>
        <dbReference type="ARBA" id="ARBA00023134"/>
    </source>
</evidence>
<dbReference type="Gene3D" id="3.40.50.300">
    <property type="entry name" value="P-loop containing nucleotide triphosphate hydrolases"/>
    <property type="match status" value="1"/>
</dbReference>
<comment type="subcellular location">
    <subcellularLocation>
        <location evidence="6">Cytoplasm</location>
    </subcellularLocation>
    <subcellularLocation>
        <location evidence="6">Nucleus</location>
    </subcellularLocation>
    <subcellularLocation>
        <location evidence="1">Plastid</location>
        <location evidence="1">Chloroplast</location>
    </subcellularLocation>
</comment>
<dbReference type="GO" id="GO:0003924">
    <property type="term" value="F:GTPase activity"/>
    <property type="evidence" value="ECO:0007669"/>
    <property type="project" value="TreeGrafter"/>
</dbReference>
<comment type="subunit">
    <text evidence="6">Binds to RNA polymerase II.</text>
</comment>
<dbReference type="EC" id="3.6.5.-" evidence="6"/>
<dbReference type="InterPro" id="IPR004130">
    <property type="entry name" value="Gpn"/>
</dbReference>
<name>Q98RX0_GUITH</name>
<dbReference type="RefSeq" id="XP_001713535.1">
    <property type="nucleotide sequence ID" value="XM_001713483.1"/>
</dbReference>
<evidence type="ECO:0000256" key="2">
    <source>
        <dbReference type="ARBA" id="ARBA00005290"/>
    </source>
</evidence>
<proteinExistence type="inferred from homology"/>
<sequence>MVNGLFIIGPAGSGKTSFCNELKKTIISQRKSVAIINLDPASEKLIYEPEIDIKNLIKCYEVGEELGLGPNGSLLFCMEYLLDNLNWLIKEISFFRNTNFLIFDFPGQIEIIMNNSYMNDLIYELEKKLEISLLKFFLLDAQFISDISKYIGGILTSFICMIINDQTQYNILSKANYVKNFPKEIINKYLNPCMSDFFFELNIIHGKSYKKLNFSVLKLLEDFSFMKFIPLEITNVNYLVNIYKLLVNNVEDS</sequence>
<evidence type="ECO:0000256" key="4">
    <source>
        <dbReference type="ARBA" id="ARBA00022801"/>
    </source>
</evidence>
<dbReference type="Pfam" id="PF03029">
    <property type="entry name" value="ATP_bind_1"/>
    <property type="match status" value="1"/>
</dbReference>
<keyword evidence="4 6" id="KW-0378">Hydrolase</keyword>
<dbReference type="EMBL" id="AF165818">
    <property type="protein sequence ID" value="AAK39830.1"/>
    <property type="molecule type" value="Genomic_DNA"/>
</dbReference>
<evidence type="ECO:0000313" key="7">
    <source>
        <dbReference type="EMBL" id="AAK39830.1"/>
    </source>
</evidence>
<geneLocation type="nucleomorph" evidence="7"/>
<comment type="function">
    <text evidence="6">Small GTPase required for proper nuclear import of RNA polymerase II (RNAPII). May act at an RNAP assembly step prior to nuclear import.</text>
</comment>
<dbReference type="GO" id="GO:0009507">
    <property type="term" value="C:chloroplast"/>
    <property type="evidence" value="ECO:0007669"/>
    <property type="project" value="UniProtKB-SubCell"/>
</dbReference>
<organism evidence="7 8">
    <name type="scientific">Guillardia theta</name>
    <name type="common">Cryptophyte</name>
    <name type="synonym">Cryptomonas phi</name>
    <dbReference type="NCBI Taxonomy" id="55529"/>
    <lineage>
        <taxon>Eukaryota</taxon>
        <taxon>Cryptophyceae</taxon>
        <taxon>Pyrenomonadales</taxon>
        <taxon>Geminigeraceae</taxon>
        <taxon>Guillardia</taxon>
    </lineage>
</organism>
<dbReference type="GeneID" id="857318"/>
<accession>Q98RX0</accession>
<dbReference type="SUPFAM" id="SSF52540">
    <property type="entry name" value="P-loop containing nucleoside triphosphate hydrolases"/>
    <property type="match status" value="1"/>
</dbReference>
<keyword evidence="3 6" id="KW-0547">Nucleotide-binding</keyword>
<dbReference type="PANTHER" id="PTHR21231">
    <property type="entry name" value="XPA-BINDING PROTEIN 1-RELATED"/>
    <property type="match status" value="1"/>
</dbReference>
<reference evidence="7 8" key="1">
    <citation type="journal article" date="2001" name="Nature">
        <title>The highly reduced genome of an enslaved algal nucleus.</title>
        <authorList>
            <person name="Douglas S."/>
            <person name="Zauner S."/>
            <person name="Fraunholz M."/>
            <person name="Beaton M."/>
            <person name="Penny S."/>
            <person name="Deng L."/>
            <person name="Wu X."/>
            <person name="Reith M."/>
            <person name="Cavalier-Smith T."/>
            <person name="Maier U."/>
        </authorList>
    </citation>
    <scope>NUCLEOTIDE SEQUENCE [LARGE SCALE GENOMIC DNA]</scope>
</reference>
<protein>
    <recommendedName>
        <fullName evidence="6">GPN-loop GTPase</fullName>
        <ecNumber evidence="6">3.6.5.-</ecNumber>
    </recommendedName>
</protein>
<evidence type="ECO:0000313" key="8">
    <source>
        <dbReference type="Proteomes" id="UP000242167"/>
    </source>
</evidence>
<dbReference type="Proteomes" id="UP000242167">
    <property type="component" value="Nucleomorph 1"/>
</dbReference>
<keyword evidence="6" id="KW-0963">Cytoplasm</keyword>
<comment type="similarity">
    <text evidence="2 6">Belongs to the GPN-loop GTPase family.</text>
</comment>
<dbReference type="AlphaFoldDB" id="Q98RX0"/>